<dbReference type="GO" id="GO:0005886">
    <property type="term" value="C:plasma membrane"/>
    <property type="evidence" value="ECO:0007669"/>
    <property type="project" value="UniProtKB-SubCell"/>
</dbReference>
<feature type="transmembrane region" description="Helical" evidence="8">
    <location>
        <begin position="374"/>
        <end position="395"/>
    </location>
</feature>
<dbReference type="InterPro" id="IPR024041">
    <property type="entry name" value="NH4_transpt_AmtB-like_dom"/>
</dbReference>
<dbReference type="PANTHER" id="PTHR43029">
    <property type="entry name" value="AMMONIUM TRANSPORTER MEP2"/>
    <property type="match status" value="1"/>
</dbReference>
<keyword evidence="5 8" id="KW-1133">Transmembrane helix</keyword>
<feature type="transmembrane region" description="Helical" evidence="8">
    <location>
        <begin position="212"/>
        <end position="232"/>
    </location>
</feature>
<dbReference type="PANTHER" id="PTHR43029:SF10">
    <property type="entry name" value="AMMONIUM TRANSPORTER MEP2"/>
    <property type="match status" value="1"/>
</dbReference>
<dbReference type="AlphaFoldDB" id="A0A369WDL0"/>
<evidence type="ECO:0000313" key="11">
    <source>
        <dbReference type="EMBL" id="RDE19737.1"/>
    </source>
</evidence>
<feature type="transmembrane region" description="Helical" evidence="8">
    <location>
        <begin position="275"/>
        <end position="295"/>
    </location>
</feature>
<dbReference type="OrthoDB" id="9816034at2"/>
<evidence type="ECO:0000256" key="9">
    <source>
        <dbReference type="SAM" id="SignalP"/>
    </source>
</evidence>
<feature type="transmembrane region" description="Helical" evidence="8">
    <location>
        <begin position="340"/>
        <end position="362"/>
    </location>
</feature>
<feature type="signal peptide" evidence="9">
    <location>
        <begin position="1"/>
        <end position="19"/>
    </location>
</feature>
<feature type="transmembrane region" description="Helical" evidence="8">
    <location>
        <begin position="301"/>
        <end position="319"/>
    </location>
</feature>
<gene>
    <name evidence="11" type="ORF">DV711_12725</name>
</gene>
<feature type="domain" description="Ammonium transporter AmtB-like" evidence="10">
    <location>
        <begin position="28"/>
        <end position="425"/>
    </location>
</feature>
<feature type="transmembrane region" description="Helical" evidence="8">
    <location>
        <begin position="244"/>
        <end position="268"/>
    </location>
</feature>
<dbReference type="InterPro" id="IPR029020">
    <property type="entry name" value="Ammonium/urea_transptr"/>
</dbReference>
<organism evidence="11 12">
    <name type="scientific">Motiliproteus coralliicola</name>
    <dbReference type="NCBI Taxonomy" id="2283196"/>
    <lineage>
        <taxon>Bacteria</taxon>
        <taxon>Pseudomonadati</taxon>
        <taxon>Pseudomonadota</taxon>
        <taxon>Gammaproteobacteria</taxon>
        <taxon>Oceanospirillales</taxon>
        <taxon>Oceanospirillaceae</taxon>
        <taxon>Motiliproteus</taxon>
    </lineage>
</organism>
<keyword evidence="9" id="KW-0732">Signal</keyword>
<dbReference type="SUPFAM" id="SSF111352">
    <property type="entry name" value="Ammonium transporter"/>
    <property type="match status" value="1"/>
</dbReference>
<keyword evidence="4 8" id="KW-0812">Transmembrane</keyword>
<protein>
    <recommendedName>
        <fullName evidence="8">Ammonium transporter</fullName>
    </recommendedName>
</protein>
<dbReference type="Gene3D" id="1.10.3430.10">
    <property type="entry name" value="Ammonium transporter AmtB like domains"/>
    <property type="match status" value="1"/>
</dbReference>
<reference evidence="11 12" key="1">
    <citation type="submission" date="2018-07" db="EMBL/GenBank/DDBJ databases">
        <title>Motiliproteus coralliicola sp. nov., a bacterium isolated from Coral.</title>
        <authorList>
            <person name="Wang G."/>
        </authorList>
    </citation>
    <scope>NUCLEOTIDE SEQUENCE [LARGE SCALE GENOMIC DNA]</scope>
    <source>
        <strain evidence="11 12">C34</strain>
    </source>
</reference>
<evidence type="ECO:0000256" key="3">
    <source>
        <dbReference type="ARBA" id="ARBA00022448"/>
    </source>
</evidence>
<evidence type="ECO:0000256" key="1">
    <source>
        <dbReference type="ARBA" id="ARBA00004141"/>
    </source>
</evidence>
<keyword evidence="6 8" id="KW-0472">Membrane</keyword>
<evidence type="ECO:0000256" key="2">
    <source>
        <dbReference type="ARBA" id="ARBA00005887"/>
    </source>
</evidence>
<feature type="transmembrane region" description="Helical" evidence="8">
    <location>
        <begin position="61"/>
        <end position="79"/>
    </location>
</feature>
<dbReference type="EMBL" id="QQOH01000003">
    <property type="protein sequence ID" value="RDE19737.1"/>
    <property type="molecule type" value="Genomic_DNA"/>
</dbReference>
<proteinExistence type="inferred from homology"/>
<feature type="transmembrane region" description="Helical" evidence="8">
    <location>
        <begin position="116"/>
        <end position="137"/>
    </location>
</feature>
<evidence type="ECO:0000256" key="6">
    <source>
        <dbReference type="ARBA" id="ARBA00023136"/>
    </source>
</evidence>
<evidence type="ECO:0000256" key="5">
    <source>
        <dbReference type="ARBA" id="ARBA00022989"/>
    </source>
</evidence>
<comment type="similarity">
    <text evidence="2 8">Belongs to the ammonia transporter channel (TC 1.A.11.2) family.</text>
</comment>
<keyword evidence="12" id="KW-1185">Reference proteome</keyword>
<evidence type="ECO:0000313" key="12">
    <source>
        <dbReference type="Proteomes" id="UP000253769"/>
    </source>
</evidence>
<evidence type="ECO:0000256" key="8">
    <source>
        <dbReference type="RuleBase" id="RU362002"/>
    </source>
</evidence>
<keyword evidence="3 8" id="KW-0813">Transport</keyword>
<keyword evidence="7 8" id="KW-0924">Ammonia transport</keyword>
<dbReference type="GO" id="GO:0008519">
    <property type="term" value="F:ammonium channel activity"/>
    <property type="evidence" value="ECO:0007669"/>
    <property type="project" value="InterPro"/>
</dbReference>
<name>A0A369WDL0_9GAMM</name>
<dbReference type="InterPro" id="IPR001905">
    <property type="entry name" value="Ammonium_transpt"/>
</dbReference>
<dbReference type="Proteomes" id="UP000253769">
    <property type="component" value="Unassembled WGS sequence"/>
</dbReference>
<evidence type="ECO:0000256" key="7">
    <source>
        <dbReference type="ARBA" id="ARBA00023177"/>
    </source>
</evidence>
<feature type="transmembrane region" description="Helical" evidence="8">
    <location>
        <begin position="144"/>
        <end position="166"/>
    </location>
</feature>
<comment type="subcellular location">
    <subcellularLocation>
        <location evidence="8">Cell membrane</location>
        <topology evidence="8">Multi-pass membrane protein</topology>
    </subcellularLocation>
    <subcellularLocation>
        <location evidence="1">Membrane</location>
        <topology evidence="1">Multi-pass membrane protein</topology>
    </subcellularLocation>
</comment>
<comment type="caution">
    <text evidence="11">The sequence shown here is derived from an EMBL/GenBank/DDBJ whole genome shotgun (WGS) entry which is preliminary data.</text>
</comment>
<feature type="chain" id="PRO_5016884144" description="Ammonium transporter" evidence="9">
    <location>
        <begin position="20"/>
        <end position="427"/>
    </location>
</feature>
<feature type="transmembrane region" description="Helical" evidence="8">
    <location>
        <begin position="29"/>
        <end position="49"/>
    </location>
</feature>
<dbReference type="Pfam" id="PF00909">
    <property type="entry name" value="Ammonium_transp"/>
    <property type="match status" value="1"/>
</dbReference>
<accession>A0A369WDL0</accession>
<evidence type="ECO:0000256" key="4">
    <source>
        <dbReference type="ARBA" id="ARBA00022692"/>
    </source>
</evidence>
<sequence>MLKRIATLALLMSPGIAMADELNGANTAWILTSTALVLFMTLPGLALFYGGLVRSKNVLSVLMQCFTIAGVASIIWMMFGYSLAFGEGNAWIGDLSKVMMAGISKDTLMGDIPEPLFMLFQMTFAIITPALIIGGFAERMKFSAMLLFSCIWLVLVYSPVTHWVWGGGWLGQMGLYDFAGGTVVHITCGVSALVAAIVVGPRKGFPQVAMPPHNLTMTVTGAGMLWVGWYGFNGGSALAANGDAAMAMLVTHISAAAGVLVWSFIEWVKFGKPSVLGAVTGMVAGLGTITPASGFVGPGGALIIGIVAGGVCFMATQYIKRTLKIDDSLDVMPVHGVGGILGTFMAGIFSSTSLGVFSGFGFADGIDTMGGQVWVQLVGIVVTFVYTAIVTWIILKLVGAMVGLRVDEDVEIQGLDTAEHEETGYNL</sequence>
<dbReference type="RefSeq" id="WP_114696082.1">
    <property type="nucleotide sequence ID" value="NZ_QQOH01000003.1"/>
</dbReference>
<dbReference type="NCBIfam" id="TIGR00836">
    <property type="entry name" value="amt"/>
    <property type="match status" value="1"/>
</dbReference>
<evidence type="ECO:0000259" key="10">
    <source>
        <dbReference type="Pfam" id="PF00909"/>
    </source>
</evidence>
<feature type="transmembrane region" description="Helical" evidence="8">
    <location>
        <begin position="178"/>
        <end position="200"/>
    </location>
</feature>